<keyword evidence="4" id="KW-1185">Reference proteome</keyword>
<name>H3NIS3_9LACT</name>
<evidence type="ECO:0000256" key="1">
    <source>
        <dbReference type="SAM" id="Phobius"/>
    </source>
</evidence>
<sequence>MKELNKNQDRRSRMFGLFYQGILALLLVLYGMTGSLFAQESEALQASPNKTINVEIDSKGQTAIQLVFHYDKEAPHQVSVTLPTFSQKLLDYQVGVRTKDDSEIRMLQETSSGVMGSYQVDQGQKTAQVEVSYPFTEGSELVVDYALDQLALNYEDTAFWSGGWVLADMEEGDRLDLTVQLVQSVQSDKIQAWIHGQPGQIDRIQSTPQGSEIHLSVVYDPNQAQEIGLDLVFPRQATPDNPQQVKENRLTAIQDHENQRLADYQAQVKSDLMKRYLRFAMWLVLPILGTGVILYAYRRYAKQLLSPAPLIKSLHLPPEDLLATMVNPVVYQESLSAKELSAALLELGRKGYLKIVPVRMVRRSNSQTRSGYTLAISRVEGAPPLTLLQTHERQVYALFTDKTKETVTIEELVYQVKHHKKKKQACETAWTKFVNAIHLRIASLSPVRNRSKRRLVMACSVWLVISVIFLVILCYDAIAMNLTSALPWGLALALVNCLVLILVLIVIARQQFKTSEQALQQARWQELKRLFQRSDQLALEKYADIAQWEALIPYAIVLDATSTIQKSFTYQFDMADLQKVSNSQNADLYRVHGAIADILLPSVREFVTYIQPKTSQWKDFLKGKSYP</sequence>
<keyword evidence="1" id="KW-1133">Transmembrane helix</keyword>
<evidence type="ECO:0000313" key="4">
    <source>
        <dbReference type="Proteomes" id="UP000006190"/>
    </source>
</evidence>
<proteinExistence type="predicted"/>
<dbReference type="PATRIC" id="fig|883113.3.peg.760"/>
<dbReference type="Pfam" id="PF20990">
    <property type="entry name" value="DUF2207_C"/>
    <property type="match status" value="1"/>
</dbReference>
<dbReference type="STRING" id="883113.HMPREF9708_00762"/>
<feature type="transmembrane region" description="Helical" evidence="1">
    <location>
        <begin position="485"/>
        <end position="507"/>
    </location>
</feature>
<dbReference type="AlphaFoldDB" id="H3NIS3"/>
<keyword evidence="1" id="KW-0472">Membrane</keyword>
<keyword evidence="1" id="KW-0812">Transmembrane</keyword>
<comment type="caution">
    <text evidence="3">The sequence shown here is derived from an EMBL/GenBank/DDBJ whole genome shotgun (WGS) entry which is preliminary data.</text>
</comment>
<dbReference type="InterPro" id="IPR048389">
    <property type="entry name" value="YciQ-like_C"/>
</dbReference>
<evidence type="ECO:0000259" key="2">
    <source>
        <dbReference type="Pfam" id="PF20990"/>
    </source>
</evidence>
<dbReference type="OrthoDB" id="5507254at2"/>
<dbReference type="eggNOG" id="COG4907">
    <property type="taxonomic scope" value="Bacteria"/>
</dbReference>
<feature type="domain" description="Predicted membrane protein YciQ-like C-terminal" evidence="2">
    <location>
        <begin position="317"/>
        <end position="566"/>
    </location>
</feature>
<organism evidence="3 4">
    <name type="scientific">Facklamia languida CCUG 37842</name>
    <dbReference type="NCBI Taxonomy" id="883113"/>
    <lineage>
        <taxon>Bacteria</taxon>
        <taxon>Bacillati</taxon>
        <taxon>Bacillota</taxon>
        <taxon>Bacilli</taxon>
        <taxon>Lactobacillales</taxon>
        <taxon>Aerococcaceae</taxon>
        <taxon>Facklamia</taxon>
    </lineage>
</organism>
<dbReference type="RefSeq" id="WP_006308789.1">
    <property type="nucleotide sequence ID" value="NZ_JH601133.1"/>
</dbReference>
<evidence type="ECO:0000313" key="3">
    <source>
        <dbReference type="EMBL" id="EHR37201.1"/>
    </source>
</evidence>
<feature type="transmembrane region" description="Helical" evidence="1">
    <location>
        <begin position="455"/>
        <end position="479"/>
    </location>
</feature>
<feature type="transmembrane region" description="Helical" evidence="1">
    <location>
        <begin position="279"/>
        <end position="297"/>
    </location>
</feature>
<protein>
    <recommendedName>
        <fullName evidence="2">Predicted membrane protein YciQ-like C-terminal domain-containing protein</fullName>
    </recommendedName>
</protein>
<gene>
    <name evidence="3" type="ORF">HMPREF9708_00762</name>
</gene>
<dbReference type="HOGENOM" id="CLU_441287_0_0_9"/>
<accession>H3NIS3</accession>
<dbReference type="Proteomes" id="UP000006190">
    <property type="component" value="Unassembled WGS sequence"/>
</dbReference>
<dbReference type="EMBL" id="AGEG01000009">
    <property type="protein sequence ID" value="EHR37201.1"/>
    <property type="molecule type" value="Genomic_DNA"/>
</dbReference>
<reference evidence="3 4" key="1">
    <citation type="submission" date="2012-01" db="EMBL/GenBank/DDBJ databases">
        <title>The Genome Sequence of Facklamia languida CCUG 37842.</title>
        <authorList>
            <consortium name="The Broad Institute Genome Sequencing Platform"/>
            <person name="Earl A."/>
            <person name="Ward D."/>
            <person name="Feldgarden M."/>
            <person name="Gevers D."/>
            <person name="Huys G."/>
            <person name="Young S.K."/>
            <person name="Zeng Q."/>
            <person name="Gargeya S."/>
            <person name="Fitzgerald M."/>
            <person name="Haas B."/>
            <person name="Abouelleil A."/>
            <person name="Alvarado L."/>
            <person name="Arachchi H.M."/>
            <person name="Berlin A."/>
            <person name="Chapman S.B."/>
            <person name="Gearin G."/>
            <person name="Goldberg J."/>
            <person name="Griggs A."/>
            <person name="Gujja S."/>
            <person name="Hansen M."/>
            <person name="Heiman D."/>
            <person name="Howarth C."/>
            <person name="Larimer J."/>
            <person name="Lui A."/>
            <person name="MacDonald P.J.P."/>
            <person name="McCowen C."/>
            <person name="Montmayeur A."/>
            <person name="Murphy C."/>
            <person name="Neiman D."/>
            <person name="Pearson M."/>
            <person name="Priest M."/>
            <person name="Roberts A."/>
            <person name="Saif S."/>
            <person name="Shea T."/>
            <person name="Sisk P."/>
            <person name="Stolte C."/>
            <person name="Sykes S."/>
            <person name="Wortman J."/>
            <person name="Nusbaum C."/>
            <person name="Birren B."/>
        </authorList>
    </citation>
    <scope>NUCLEOTIDE SEQUENCE [LARGE SCALE GENOMIC DNA]</scope>
    <source>
        <strain evidence="3 4">CCUG 37842</strain>
    </source>
</reference>